<evidence type="ECO:0000313" key="2">
    <source>
        <dbReference type="EMBL" id="KAL0111276.1"/>
    </source>
</evidence>
<keyword evidence="3" id="KW-1185">Reference proteome</keyword>
<proteinExistence type="predicted"/>
<dbReference type="Proteomes" id="UP001430953">
    <property type="component" value="Unassembled WGS sequence"/>
</dbReference>
<sequence>MIPRAGQQRYTGSTLAIKPAMEQDILAEINQLLGEAYDPAEPEITEEWIRVYRGDTEEETSRPAMPPPPARQERAGAPITTVLRVGTVIQRSDAINRRKQASLLETPPPPPARPRRLTTEPPPKKPTLEPLRVMGPLPPPPIPVEVAPGVVTMHPDGASFPADDPPMPPNRPTVRRGE</sequence>
<dbReference type="EMBL" id="JADYXP020000013">
    <property type="protein sequence ID" value="KAL0111276.1"/>
    <property type="molecule type" value="Genomic_DNA"/>
</dbReference>
<reference evidence="2 3" key="1">
    <citation type="submission" date="2023-03" db="EMBL/GenBank/DDBJ databases">
        <title>High recombination rates correlate with genetic variation in Cardiocondyla obscurior ants.</title>
        <authorList>
            <person name="Errbii M."/>
        </authorList>
    </citation>
    <scope>NUCLEOTIDE SEQUENCE [LARGE SCALE GENOMIC DNA]</scope>
    <source>
        <strain evidence="2">Alpha-2009</strain>
        <tissue evidence="2">Whole body</tissue>
    </source>
</reference>
<feature type="region of interest" description="Disordered" evidence="1">
    <location>
        <begin position="55"/>
        <end position="178"/>
    </location>
</feature>
<accession>A0AAW2F5G0</accession>
<evidence type="ECO:0000313" key="3">
    <source>
        <dbReference type="Proteomes" id="UP001430953"/>
    </source>
</evidence>
<evidence type="ECO:0000256" key="1">
    <source>
        <dbReference type="SAM" id="MobiDB-lite"/>
    </source>
</evidence>
<protein>
    <submittedName>
        <fullName evidence="2">Uncharacterized protein</fullName>
    </submittedName>
</protein>
<organism evidence="2 3">
    <name type="scientific">Cardiocondyla obscurior</name>
    <dbReference type="NCBI Taxonomy" id="286306"/>
    <lineage>
        <taxon>Eukaryota</taxon>
        <taxon>Metazoa</taxon>
        <taxon>Ecdysozoa</taxon>
        <taxon>Arthropoda</taxon>
        <taxon>Hexapoda</taxon>
        <taxon>Insecta</taxon>
        <taxon>Pterygota</taxon>
        <taxon>Neoptera</taxon>
        <taxon>Endopterygota</taxon>
        <taxon>Hymenoptera</taxon>
        <taxon>Apocrita</taxon>
        <taxon>Aculeata</taxon>
        <taxon>Formicoidea</taxon>
        <taxon>Formicidae</taxon>
        <taxon>Myrmicinae</taxon>
        <taxon>Cardiocondyla</taxon>
    </lineage>
</organism>
<name>A0AAW2F5G0_9HYME</name>
<dbReference type="AlphaFoldDB" id="A0AAW2F5G0"/>
<gene>
    <name evidence="2" type="ORF">PUN28_012880</name>
</gene>
<comment type="caution">
    <text evidence="2">The sequence shown here is derived from an EMBL/GenBank/DDBJ whole genome shotgun (WGS) entry which is preliminary data.</text>
</comment>